<accession>A0ABU1ITN4</accession>
<reference evidence="7 8" key="1">
    <citation type="submission" date="2023-07" db="EMBL/GenBank/DDBJ databases">
        <title>Genomic Encyclopedia of Type Strains, Phase IV (KMG-IV): sequencing the most valuable type-strain genomes for metagenomic binning, comparative biology and taxonomic classification.</title>
        <authorList>
            <person name="Goeker M."/>
        </authorList>
    </citation>
    <scope>NUCLEOTIDE SEQUENCE [LARGE SCALE GENOMIC DNA]</scope>
    <source>
        <strain evidence="7 8">DSM 22170</strain>
    </source>
</reference>
<feature type="transmembrane region" description="Helical" evidence="5">
    <location>
        <begin position="18"/>
        <end position="37"/>
    </location>
</feature>
<comment type="subcellular location">
    <subcellularLocation>
        <location evidence="1">Membrane</location>
        <topology evidence="1">Multi-pass membrane protein</topology>
    </subcellularLocation>
</comment>
<comment type="caution">
    <text evidence="7">The sequence shown here is derived from an EMBL/GenBank/DDBJ whole genome shotgun (WGS) entry which is preliminary data.</text>
</comment>
<dbReference type="InterPro" id="IPR013525">
    <property type="entry name" value="ABC2_TM"/>
</dbReference>
<evidence type="ECO:0000256" key="5">
    <source>
        <dbReference type="SAM" id="Phobius"/>
    </source>
</evidence>
<protein>
    <submittedName>
        <fullName evidence="7">YhgE/Pip-like protein</fullName>
    </submittedName>
</protein>
<proteinExistence type="predicted"/>
<feature type="domain" description="ABC-2 type transporter transmembrane" evidence="6">
    <location>
        <begin position="18"/>
        <end position="341"/>
    </location>
</feature>
<dbReference type="EMBL" id="JAVDQH010000001">
    <property type="protein sequence ID" value="MDR6242266.1"/>
    <property type="molecule type" value="Genomic_DNA"/>
</dbReference>
<evidence type="ECO:0000256" key="2">
    <source>
        <dbReference type="ARBA" id="ARBA00022692"/>
    </source>
</evidence>
<sequence length="363" mass="39941">MQALHTCKAFLSIVQTKIGLVFAVFVPLLFTIVWMTGYNGATERLDQLKVGIVNEDGRSGAVIIERMIQQMPYQSVMYSSLQQAQQQMDQGEVMMVIAIPAEFTEQGSSKQSAQLSYYVNEANSDIAKSMMEASAPAISAAVGKQAFGDVQEQIVSTNIIKTHSIRNFAISMLPMILGFVTYIGVMTMNIQLNLASMMLKRSHRKWDIFWGRQLLLVGVALFGSLIVTSVAMLFANTTASFWQMWGFHMLVYAASIGVTQMAFALFGNAAPLFNVALIPLQLMTAGNIIPAAMLTPFYRHIGSFLPAPNAIQGYLRLIYNDAPVGSFVLNLLLITLITWGVTWLRTALIRPATAPLTQPAVDH</sequence>
<evidence type="ECO:0000256" key="3">
    <source>
        <dbReference type="ARBA" id="ARBA00022989"/>
    </source>
</evidence>
<evidence type="ECO:0000259" key="6">
    <source>
        <dbReference type="Pfam" id="PF12698"/>
    </source>
</evidence>
<evidence type="ECO:0000313" key="7">
    <source>
        <dbReference type="EMBL" id="MDR6242266.1"/>
    </source>
</evidence>
<keyword evidence="8" id="KW-1185">Reference proteome</keyword>
<organism evidence="7 8">
    <name type="scientific">Paenibacillus hunanensis</name>
    <dbReference type="NCBI Taxonomy" id="539262"/>
    <lineage>
        <taxon>Bacteria</taxon>
        <taxon>Bacillati</taxon>
        <taxon>Bacillota</taxon>
        <taxon>Bacilli</taxon>
        <taxon>Bacillales</taxon>
        <taxon>Paenibacillaceae</taxon>
        <taxon>Paenibacillus</taxon>
    </lineage>
</organism>
<feature type="transmembrane region" description="Helical" evidence="5">
    <location>
        <begin position="214"/>
        <end position="235"/>
    </location>
</feature>
<dbReference type="RefSeq" id="WP_188774742.1">
    <property type="nucleotide sequence ID" value="NZ_BMMB01000003.1"/>
</dbReference>
<feature type="transmembrane region" description="Helical" evidence="5">
    <location>
        <begin position="168"/>
        <end position="194"/>
    </location>
</feature>
<keyword evidence="2 5" id="KW-0812">Transmembrane</keyword>
<dbReference type="Pfam" id="PF12698">
    <property type="entry name" value="ABC2_membrane_3"/>
    <property type="match status" value="1"/>
</dbReference>
<dbReference type="Proteomes" id="UP001185028">
    <property type="component" value="Unassembled WGS sequence"/>
</dbReference>
<feature type="transmembrane region" description="Helical" evidence="5">
    <location>
        <begin position="324"/>
        <end position="344"/>
    </location>
</feature>
<evidence type="ECO:0000256" key="1">
    <source>
        <dbReference type="ARBA" id="ARBA00004141"/>
    </source>
</evidence>
<feature type="transmembrane region" description="Helical" evidence="5">
    <location>
        <begin position="273"/>
        <end position="298"/>
    </location>
</feature>
<evidence type="ECO:0000313" key="8">
    <source>
        <dbReference type="Proteomes" id="UP001185028"/>
    </source>
</evidence>
<keyword evidence="3 5" id="KW-1133">Transmembrane helix</keyword>
<dbReference type="Gene3D" id="3.40.1710.10">
    <property type="entry name" value="abc type-2 transporter like domain"/>
    <property type="match status" value="1"/>
</dbReference>
<dbReference type="PANTHER" id="PTHR43077">
    <property type="entry name" value="TRANSPORT PERMEASE YVFS-RELATED"/>
    <property type="match status" value="1"/>
</dbReference>
<feature type="transmembrane region" description="Helical" evidence="5">
    <location>
        <begin position="247"/>
        <end position="266"/>
    </location>
</feature>
<name>A0ABU1ITN4_9BACL</name>
<dbReference type="InterPro" id="IPR051328">
    <property type="entry name" value="T7SS_ABC-Transporter"/>
</dbReference>
<keyword evidence="4 5" id="KW-0472">Membrane</keyword>
<dbReference type="PANTHER" id="PTHR43077:SF10">
    <property type="entry name" value="TRANSPORT PERMEASE PROTEIN"/>
    <property type="match status" value="1"/>
</dbReference>
<evidence type="ECO:0000256" key="4">
    <source>
        <dbReference type="ARBA" id="ARBA00023136"/>
    </source>
</evidence>
<gene>
    <name evidence="7" type="ORF">JOC58_000150</name>
</gene>